<dbReference type="RefSeq" id="WP_165299076.1">
    <property type="nucleotide sequence ID" value="NZ_JAAKZZ010000113.1"/>
</dbReference>
<dbReference type="GO" id="GO:0000272">
    <property type="term" value="P:polysaccharide catabolic process"/>
    <property type="evidence" value="ECO:0007669"/>
    <property type="project" value="InterPro"/>
</dbReference>
<dbReference type="Proteomes" id="UP000477722">
    <property type="component" value="Unassembled WGS sequence"/>
</dbReference>
<gene>
    <name evidence="6" type="ORF">G5C65_13670</name>
</gene>
<dbReference type="InterPro" id="IPR001547">
    <property type="entry name" value="Glyco_hydro_5"/>
</dbReference>
<protein>
    <submittedName>
        <fullName evidence="6">Glycoside hydrolase family 5 protein</fullName>
    </submittedName>
</protein>
<sequence>MRTRRKTLAALLLGLAALFGLGGGPASADHAGSPGAQATGLHISDGRLVESNGNDFVIRGVSHPHTWYPGETQSFADIKAKGANTVRVVLGSGQRWGPNSPGDVAGVVDRCKANRLICVLEVHDTTGYGEEGAAASLDQAADYWIGLQHVLAGQEDYVIVNIGNEPYGNVDASRWTADTAAAIAKLRSAGFAHTLMVDAPNWGQDWEGVMRASARSVHAADPTGNTVFSVHMYGVYDTAQEVDDYLNAFVGAGLPLVVGEFGIDHTDGNPDEDTIMATTTRLGLGYIGWSWSGNSGEVAYLDMVAGFDPDRLTEWGQRFFNGANGIRETSREATVYGGGMADGTRRPASR</sequence>
<reference evidence="6 7" key="1">
    <citation type="submission" date="2020-02" db="EMBL/GenBank/DDBJ databases">
        <title>Whole-genome analyses of novel actinobacteria.</title>
        <authorList>
            <person name="Sahin N."/>
            <person name="Tatar D."/>
        </authorList>
    </citation>
    <scope>NUCLEOTIDE SEQUENCE [LARGE SCALE GENOMIC DNA]</scope>
    <source>
        <strain evidence="6 7">SB3404</strain>
    </source>
</reference>
<evidence type="ECO:0000313" key="7">
    <source>
        <dbReference type="Proteomes" id="UP000477722"/>
    </source>
</evidence>
<keyword evidence="4" id="KW-0732">Signal</keyword>
<dbReference type="InterPro" id="IPR018087">
    <property type="entry name" value="Glyco_hydro_5_CS"/>
</dbReference>
<dbReference type="Pfam" id="PF00150">
    <property type="entry name" value="Cellulase"/>
    <property type="match status" value="1"/>
</dbReference>
<evidence type="ECO:0000256" key="2">
    <source>
        <dbReference type="ARBA" id="ARBA00023295"/>
    </source>
</evidence>
<comment type="similarity">
    <text evidence="3">Belongs to the glycosyl hydrolase 5 (cellulase A) family.</text>
</comment>
<feature type="domain" description="Glycoside hydrolase family 5" evidence="5">
    <location>
        <begin position="49"/>
        <end position="295"/>
    </location>
</feature>
<evidence type="ECO:0000256" key="3">
    <source>
        <dbReference type="RuleBase" id="RU361153"/>
    </source>
</evidence>
<feature type="chain" id="PRO_5026356590" evidence="4">
    <location>
        <begin position="29"/>
        <end position="350"/>
    </location>
</feature>
<comment type="caution">
    <text evidence="6">The sequence shown here is derived from an EMBL/GenBank/DDBJ whole genome shotgun (WGS) entry which is preliminary data.</text>
</comment>
<feature type="signal peptide" evidence="4">
    <location>
        <begin position="1"/>
        <end position="28"/>
    </location>
</feature>
<dbReference type="Gene3D" id="3.20.20.80">
    <property type="entry name" value="Glycosidases"/>
    <property type="match status" value="1"/>
</dbReference>
<dbReference type="AlphaFoldDB" id="A0A6G4WXY4"/>
<dbReference type="InterPro" id="IPR017853">
    <property type="entry name" value="GH"/>
</dbReference>
<evidence type="ECO:0000313" key="6">
    <source>
        <dbReference type="EMBL" id="NGO69384.1"/>
    </source>
</evidence>
<dbReference type="SUPFAM" id="SSF51445">
    <property type="entry name" value="(Trans)glycosidases"/>
    <property type="match status" value="1"/>
</dbReference>
<proteinExistence type="inferred from homology"/>
<name>A0A6G4WXY4_9ACTN</name>
<keyword evidence="1 3" id="KW-0378">Hydrolase</keyword>
<evidence type="ECO:0000256" key="4">
    <source>
        <dbReference type="SAM" id="SignalP"/>
    </source>
</evidence>
<dbReference type="EMBL" id="JAAKZZ010000113">
    <property type="protein sequence ID" value="NGO69384.1"/>
    <property type="molecule type" value="Genomic_DNA"/>
</dbReference>
<dbReference type="GO" id="GO:0004553">
    <property type="term" value="F:hydrolase activity, hydrolyzing O-glycosyl compounds"/>
    <property type="evidence" value="ECO:0007669"/>
    <property type="project" value="InterPro"/>
</dbReference>
<keyword evidence="7" id="KW-1185">Reference proteome</keyword>
<evidence type="ECO:0000256" key="1">
    <source>
        <dbReference type="ARBA" id="ARBA00022801"/>
    </source>
</evidence>
<organism evidence="6 7">
    <name type="scientific">Streptomyces boncukensis</name>
    <dbReference type="NCBI Taxonomy" id="2711219"/>
    <lineage>
        <taxon>Bacteria</taxon>
        <taxon>Bacillati</taxon>
        <taxon>Actinomycetota</taxon>
        <taxon>Actinomycetes</taxon>
        <taxon>Kitasatosporales</taxon>
        <taxon>Streptomycetaceae</taxon>
        <taxon>Streptomyces</taxon>
    </lineage>
</organism>
<dbReference type="PROSITE" id="PS00659">
    <property type="entry name" value="GLYCOSYL_HYDROL_F5"/>
    <property type="match status" value="1"/>
</dbReference>
<dbReference type="PANTHER" id="PTHR42754">
    <property type="entry name" value="ENDOGLUCANASE"/>
    <property type="match status" value="1"/>
</dbReference>
<evidence type="ECO:0000259" key="5">
    <source>
        <dbReference type="Pfam" id="PF00150"/>
    </source>
</evidence>
<dbReference type="PANTHER" id="PTHR42754:SF1">
    <property type="entry name" value="LIPOPROTEIN"/>
    <property type="match status" value="1"/>
</dbReference>
<accession>A0A6G4WXY4</accession>
<keyword evidence="2 3" id="KW-0326">Glycosidase</keyword>